<dbReference type="Proteomes" id="UP000035720">
    <property type="component" value="Unassembled WGS sequence"/>
</dbReference>
<name>A0A077M8F4_9MICO</name>
<organism evidence="1 2">
    <name type="scientific">Nostocoides jenkinsii Ben 74</name>
    <dbReference type="NCBI Taxonomy" id="1193518"/>
    <lineage>
        <taxon>Bacteria</taxon>
        <taxon>Bacillati</taxon>
        <taxon>Actinomycetota</taxon>
        <taxon>Actinomycetes</taxon>
        <taxon>Micrococcales</taxon>
        <taxon>Intrasporangiaceae</taxon>
        <taxon>Nostocoides</taxon>
    </lineage>
</organism>
<comment type="caution">
    <text evidence="1">The sequence shown here is derived from an EMBL/GenBank/DDBJ whole genome shotgun (WGS) entry which is preliminary data.</text>
</comment>
<proteinExistence type="predicted"/>
<dbReference type="AlphaFoldDB" id="A0A077M8F4"/>
<evidence type="ECO:0000313" key="2">
    <source>
        <dbReference type="Proteomes" id="UP000035720"/>
    </source>
</evidence>
<evidence type="ECO:0000313" key="1">
    <source>
        <dbReference type="EMBL" id="CCI53596.1"/>
    </source>
</evidence>
<protein>
    <submittedName>
        <fullName evidence="1">Uncharacterized protein</fullName>
    </submittedName>
</protein>
<reference evidence="1 2" key="1">
    <citation type="journal article" date="2013" name="ISME J.">
        <title>A metabolic model for members of the genus Tetrasphaera involved in enhanced biological phosphorus removal.</title>
        <authorList>
            <person name="Kristiansen R."/>
            <person name="Nguyen H.T.T."/>
            <person name="Saunders A.M."/>
            <person name="Nielsen J.L."/>
            <person name="Wimmer R."/>
            <person name="Le V.Q."/>
            <person name="McIlroy S.J."/>
            <person name="Petrovski S."/>
            <person name="Seviour R.J."/>
            <person name="Calteau A."/>
            <person name="Nielsen K.L."/>
            <person name="Nielsen P.H."/>
        </authorList>
    </citation>
    <scope>NUCLEOTIDE SEQUENCE [LARGE SCALE GENOMIC DNA]</scope>
    <source>
        <strain evidence="1 2">Ben 74</strain>
    </source>
</reference>
<dbReference type="EMBL" id="CAJC01000153">
    <property type="protein sequence ID" value="CCI53596.1"/>
    <property type="molecule type" value="Genomic_DNA"/>
</dbReference>
<gene>
    <name evidence="1" type="ORF">BN13_420050</name>
</gene>
<sequence>MALADVALTAVMLDSFAPNVRYCVRSGKSLEPMR</sequence>
<accession>A0A077M8F4</accession>
<keyword evidence="2" id="KW-1185">Reference proteome</keyword>